<dbReference type="InterPro" id="IPR011856">
    <property type="entry name" value="tRNA_endonuc-like_dom_sf"/>
</dbReference>
<comment type="caution">
    <text evidence="2">The sequence shown here is derived from an EMBL/GenBank/DDBJ whole genome shotgun (WGS) entry which is preliminary data.</text>
</comment>
<dbReference type="InterPro" id="IPR011335">
    <property type="entry name" value="Restrct_endonuc-II-like"/>
</dbReference>
<sequence length="291" mass="31615">MLRTLERPWWRCLELNGLEGMWALTWSYERVCHAPVPAEVEAGFAMPSDHGALRAARSATVQALATTARARRAWLTGGADLAIARHVATQGVLAAQAQRTALESVDAAMKARAAAFHEHLEATAYQGLAAADVDGTYRAAERALSSLRAASEQVLAALDRARPRPDWLRDNSVAEASSRWRQAETAAAEHMRALGFHDAAVSPDGVDAGFDVEARRAVAQVKYWAHPVGRPQVQNLVGANQHDAVMLFYARSGFTTAAARFADQVGVALFVIELPDRVEPANDTAWDLTRR</sequence>
<dbReference type="RefSeq" id="WP_070319280.1">
    <property type="nucleotide sequence ID" value="NZ_JAUSVM010000001.1"/>
</dbReference>
<gene>
    <name evidence="2" type="ORF">JO380_002409</name>
</gene>
<dbReference type="Proteomes" id="UP001240250">
    <property type="component" value="Unassembled WGS sequence"/>
</dbReference>
<evidence type="ECO:0000259" key="1">
    <source>
        <dbReference type="Pfam" id="PF04471"/>
    </source>
</evidence>
<dbReference type="Gene3D" id="3.40.1350.10">
    <property type="match status" value="1"/>
</dbReference>
<evidence type="ECO:0000313" key="3">
    <source>
        <dbReference type="Proteomes" id="UP001240250"/>
    </source>
</evidence>
<proteinExistence type="predicted"/>
<dbReference type="SUPFAM" id="SSF52980">
    <property type="entry name" value="Restriction endonuclease-like"/>
    <property type="match status" value="1"/>
</dbReference>
<dbReference type="InterPro" id="IPR007560">
    <property type="entry name" value="Restrct_endonuc_IV_Mrr"/>
</dbReference>
<dbReference type="EMBL" id="JAUSVM010000001">
    <property type="protein sequence ID" value="MDQ0426028.1"/>
    <property type="molecule type" value="Genomic_DNA"/>
</dbReference>
<dbReference type="Pfam" id="PF04471">
    <property type="entry name" value="Mrr_cat"/>
    <property type="match status" value="1"/>
</dbReference>
<keyword evidence="3" id="KW-1185">Reference proteome</keyword>
<name>A0ABU0GL29_9CELL</name>
<protein>
    <recommendedName>
        <fullName evidence="1">Restriction endonuclease type IV Mrr domain-containing protein</fullName>
    </recommendedName>
</protein>
<accession>A0ABU0GL29</accession>
<evidence type="ECO:0000313" key="2">
    <source>
        <dbReference type="EMBL" id="MDQ0426028.1"/>
    </source>
</evidence>
<reference evidence="2 3" key="1">
    <citation type="submission" date="2023-07" db="EMBL/GenBank/DDBJ databases">
        <title>Sequencing the genomes of 1000 actinobacteria strains.</title>
        <authorList>
            <person name="Klenk H.-P."/>
        </authorList>
    </citation>
    <scope>NUCLEOTIDE SEQUENCE [LARGE SCALE GENOMIC DNA]</scope>
    <source>
        <strain evidence="2 3">DSM 14785</strain>
    </source>
</reference>
<organism evidence="2 3">
    <name type="scientific">Cellulomonas iranensis</name>
    <dbReference type="NCBI Taxonomy" id="76862"/>
    <lineage>
        <taxon>Bacteria</taxon>
        <taxon>Bacillati</taxon>
        <taxon>Actinomycetota</taxon>
        <taxon>Actinomycetes</taxon>
        <taxon>Micrococcales</taxon>
        <taxon>Cellulomonadaceae</taxon>
        <taxon>Cellulomonas</taxon>
    </lineage>
</organism>
<feature type="domain" description="Restriction endonuclease type IV Mrr" evidence="1">
    <location>
        <begin position="179"/>
        <end position="270"/>
    </location>
</feature>